<keyword evidence="4" id="KW-1185">Reference proteome</keyword>
<dbReference type="InterPro" id="IPR003611">
    <property type="entry name" value="NUMOD3"/>
</dbReference>
<feature type="compositionally biased region" description="Pro residues" evidence="1">
    <location>
        <begin position="329"/>
        <end position="345"/>
    </location>
</feature>
<dbReference type="GO" id="GO:0003677">
    <property type="term" value="F:DNA binding"/>
    <property type="evidence" value="ECO:0007669"/>
    <property type="project" value="InterPro"/>
</dbReference>
<proteinExistence type="predicted"/>
<feature type="region of interest" description="Disordered" evidence="1">
    <location>
        <begin position="67"/>
        <end position="117"/>
    </location>
</feature>
<reference evidence="3 4" key="1">
    <citation type="submission" date="2022-07" db="EMBL/GenBank/DDBJ databases">
        <title>Genome-wide signatures of adaptation to extreme environments.</title>
        <authorList>
            <person name="Cho C.H."/>
            <person name="Yoon H.S."/>
        </authorList>
    </citation>
    <scope>NUCLEOTIDE SEQUENCE [LARGE SCALE GENOMIC DNA]</scope>
    <source>
        <strain evidence="3 4">DBV 063 E5</strain>
    </source>
</reference>
<accession>A0AAV9IT52</accession>
<feature type="domain" description="Nuclease associated modular" evidence="2">
    <location>
        <begin position="142"/>
        <end position="158"/>
    </location>
</feature>
<dbReference type="AlphaFoldDB" id="A0AAV9IT52"/>
<name>A0AAV9IT52_CYACA</name>
<evidence type="ECO:0000259" key="2">
    <source>
        <dbReference type="SMART" id="SM00496"/>
    </source>
</evidence>
<evidence type="ECO:0000313" key="3">
    <source>
        <dbReference type="EMBL" id="KAK4535419.1"/>
    </source>
</evidence>
<feature type="compositionally biased region" description="Basic and acidic residues" evidence="1">
    <location>
        <begin position="95"/>
        <end position="104"/>
    </location>
</feature>
<feature type="domain" description="Nuclease associated modular" evidence="2">
    <location>
        <begin position="159"/>
        <end position="175"/>
    </location>
</feature>
<feature type="compositionally biased region" description="Basic residues" evidence="1">
    <location>
        <begin position="308"/>
        <end position="320"/>
    </location>
</feature>
<comment type="caution">
    <text evidence="3">The sequence shown here is derived from an EMBL/GenBank/DDBJ whole genome shotgun (WGS) entry which is preliminary data.</text>
</comment>
<feature type="domain" description="Nuclease associated modular" evidence="2">
    <location>
        <begin position="94"/>
        <end position="110"/>
    </location>
</feature>
<feature type="domain" description="Nuclease associated modular" evidence="2">
    <location>
        <begin position="77"/>
        <end position="93"/>
    </location>
</feature>
<feature type="region of interest" description="Disordered" evidence="1">
    <location>
        <begin position="297"/>
        <end position="345"/>
    </location>
</feature>
<dbReference type="SMART" id="SM00496">
    <property type="entry name" value="IENR2"/>
    <property type="match status" value="5"/>
</dbReference>
<gene>
    <name evidence="3" type="ORF">CDCA_CDCA04G1444</name>
</gene>
<dbReference type="EMBL" id="JANCYW010000004">
    <property type="protein sequence ID" value="KAK4535419.1"/>
    <property type="molecule type" value="Genomic_DNA"/>
</dbReference>
<evidence type="ECO:0000256" key="1">
    <source>
        <dbReference type="SAM" id="MobiDB-lite"/>
    </source>
</evidence>
<sequence length="458" mass="51315">MRLPGFAAPVPCIGFYSSFGVRGRFGGRSCPVRRRWLVCVAGEVPKVTVTADGAAAAAAAAPSTEVASAKRSRGRPRGFTLSEETRRKMSASRVGRRDSPETRQRKAASRLGRSSWNRGVPWSEEVRSRIAESNKGRAAWNKGRPLEEEHRQRIREARQGKQFSAEHRRQLSLAQRRRVDTLLGSGGDIISEVATSAEAAAAAGRGDDDDDDAVVEAVDATDSARNGNALLGGLTETLHEYAQLRRVLRPWSEQFCAEHGDRRPTLVDVRRYASEEVVAQFERYAVIRQQLRGLTVDMVDHVPPPPKEKKRKKAASHRRTRQDAQTASAPPPPEPTPEPPPPPLELKPLDYRLIGRFRLLGTDDIHEFVSLRRRLRVWSDRFKQTHGRRPTLSDASKVAHMGVSAAEWRRMCTRYLELRAVMYGLMQETYGDALLQHCGRDWERLEALVDVVVSTSRL</sequence>
<dbReference type="Pfam" id="PF07460">
    <property type="entry name" value="NUMOD3"/>
    <property type="match status" value="2"/>
</dbReference>
<evidence type="ECO:0000313" key="4">
    <source>
        <dbReference type="Proteomes" id="UP001301350"/>
    </source>
</evidence>
<organism evidence="3 4">
    <name type="scientific">Cyanidium caldarium</name>
    <name type="common">Red alga</name>
    <dbReference type="NCBI Taxonomy" id="2771"/>
    <lineage>
        <taxon>Eukaryota</taxon>
        <taxon>Rhodophyta</taxon>
        <taxon>Bangiophyceae</taxon>
        <taxon>Cyanidiales</taxon>
        <taxon>Cyanidiaceae</taxon>
        <taxon>Cyanidium</taxon>
    </lineage>
</organism>
<feature type="domain" description="Nuclease associated modular" evidence="2">
    <location>
        <begin position="118"/>
        <end position="134"/>
    </location>
</feature>
<dbReference type="Gene3D" id="1.10.10.1460">
    <property type="match status" value="2"/>
</dbReference>
<dbReference type="Proteomes" id="UP001301350">
    <property type="component" value="Unassembled WGS sequence"/>
</dbReference>
<protein>
    <recommendedName>
        <fullName evidence="2">Nuclease associated modular domain-containing protein</fullName>
    </recommendedName>
</protein>